<proteinExistence type="inferred from homology"/>
<keyword evidence="6" id="KW-1133">Transmembrane helix</keyword>
<evidence type="ECO:0000256" key="5">
    <source>
        <dbReference type="ARBA" id="ARBA00022737"/>
    </source>
</evidence>
<gene>
    <name evidence="11" type="primary">Mo01630</name>
    <name evidence="11" type="ORF">E5Q_01630</name>
</gene>
<evidence type="ECO:0000256" key="2">
    <source>
        <dbReference type="ARBA" id="ARBA00006375"/>
    </source>
</evidence>
<keyword evidence="3 10" id="KW-0813">Transport</keyword>
<dbReference type="SUPFAM" id="SSF103506">
    <property type="entry name" value="Mitochondrial carrier"/>
    <property type="match status" value="1"/>
</dbReference>
<comment type="similarity">
    <text evidence="2 10">Belongs to the mitochondrial carrier (TC 2.A.29) family.</text>
</comment>
<evidence type="ECO:0000256" key="9">
    <source>
        <dbReference type="PROSITE-ProRule" id="PRU00282"/>
    </source>
</evidence>
<evidence type="ECO:0000313" key="11">
    <source>
        <dbReference type="EMBL" id="GAA94975.1"/>
    </source>
</evidence>
<keyword evidence="12" id="KW-1185">Reference proteome</keyword>
<keyword evidence="5" id="KW-0677">Repeat</keyword>
<dbReference type="InterPro" id="IPR050567">
    <property type="entry name" value="Mitochondrial_Carrier"/>
</dbReference>
<dbReference type="InterPro" id="IPR023395">
    <property type="entry name" value="MCP_dom_sf"/>
</dbReference>
<keyword evidence="8 9" id="KW-0472">Membrane</keyword>
<keyword evidence="4 9" id="KW-0812">Transmembrane</keyword>
<evidence type="ECO:0000256" key="6">
    <source>
        <dbReference type="ARBA" id="ARBA00022989"/>
    </source>
</evidence>
<comment type="subcellular location">
    <subcellularLocation>
        <location evidence="1">Mitochondrion membrane</location>
        <topology evidence="1">Multi-pass membrane protein</topology>
    </subcellularLocation>
</comment>
<evidence type="ECO:0000256" key="7">
    <source>
        <dbReference type="ARBA" id="ARBA00023128"/>
    </source>
</evidence>
<keyword evidence="7" id="KW-0496">Mitochondrion</keyword>
<feature type="repeat" description="Solcar" evidence="9">
    <location>
        <begin position="102"/>
        <end position="187"/>
    </location>
</feature>
<dbReference type="Pfam" id="PF00153">
    <property type="entry name" value="Mito_carr"/>
    <property type="match status" value="3"/>
</dbReference>
<dbReference type="GO" id="GO:0031966">
    <property type="term" value="C:mitochondrial membrane"/>
    <property type="evidence" value="ECO:0007669"/>
    <property type="project" value="UniProtKB-SubCell"/>
</dbReference>
<dbReference type="EMBL" id="BABT02000052">
    <property type="protein sequence ID" value="GAA94975.1"/>
    <property type="molecule type" value="Genomic_DNA"/>
</dbReference>
<evidence type="ECO:0000256" key="3">
    <source>
        <dbReference type="ARBA" id="ARBA00022448"/>
    </source>
</evidence>
<evidence type="ECO:0000256" key="8">
    <source>
        <dbReference type="ARBA" id="ARBA00023136"/>
    </source>
</evidence>
<protein>
    <submittedName>
        <fullName evidence="11">Uncharacterized protein</fullName>
    </submittedName>
</protein>
<dbReference type="HOGENOM" id="CLU_015166_16_0_1"/>
<dbReference type="PANTHER" id="PTHR45624:SF10">
    <property type="entry name" value="SLC (SOLUTE CARRIER) HOMOLOG"/>
    <property type="match status" value="1"/>
</dbReference>
<evidence type="ECO:0000256" key="10">
    <source>
        <dbReference type="RuleBase" id="RU000488"/>
    </source>
</evidence>
<dbReference type="STRING" id="764103.G7DWL5"/>
<accession>G7DWL5</accession>
<dbReference type="InParanoid" id="G7DWL5"/>
<dbReference type="Gene3D" id="1.50.40.10">
    <property type="entry name" value="Mitochondrial carrier domain"/>
    <property type="match status" value="2"/>
</dbReference>
<feature type="repeat" description="Solcar" evidence="9">
    <location>
        <begin position="7"/>
        <end position="93"/>
    </location>
</feature>
<dbReference type="PRINTS" id="PR00926">
    <property type="entry name" value="MITOCARRIER"/>
</dbReference>
<sequence length="309" mass="32660">MNEDRLSAAQIDFLAGTVAGIAGLTVGHPLDTLKVRLQHQPPSSSSRSALYTLRQIVKAERIHGLFKGITSPILGVAAINASVFTLYGIGIRAQLRHTQDIPSLAQVAVAGSLSGIGTSFLTCPIERIKIIQQASTTLHQPSTYAVVRRILQSYGFAGLYRGLSATMLRDLGYGPYFYAYYGIIRLLSPRMAVPTPSDSVAASSLSETAATSTSTLLVAGGVAGIVGWASTYPLDSIKTRIQASDAQAFTTRSSAPSRPVSTLATIRTSLASSGNRRSLLAGLGPTLLRAVPVNMVTFGAYELVLSSFR</sequence>
<organism evidence="11 12">
    <name type="scientific">Mixia osmundae (strain CBS 9802 / IAM 14324 / JCM 22182 / KY 12970)</name>
    <dbReference type="NCBI Taxonomy" id="764103"/>
    <lineage>
        <taxon>Eukaryota</taxon>
        <taxon>Fungi</taxon>
        <taxon>Dikarya</taxon>
        <taxon>Basidiomycota</taxon>
        <taxon>Pucciniomycotina</taxon>
        <taxon>Mixiomycetes</taxon>
        <taxon>Mixiales</taxon>
        <taxon>Mixiaceae</taxon>
        <taxon>Mixia</taxon>
    </lineage>
</organism>
<dbReference type="AlphaFoldDB" id="G7DWL5"/>
<reference evidence="11 12" key="1">
    <citation type="journal article" date="2011" name="J. Gen. Appl. Microbiol.">
        <title>Draft genome sequencing of the enigmatic basidiomycete Mixia osmundae.</title>
        <authorList>
            <person name="Nishida H."/>
            <person name="Nagatsuka Y."/>
            <person name="Sugiyama J."/>
        </authorList>
    </citation>
    <scope>NUCLEOTIDE SEQUENCE [LARGE SCALE GENOMIC DNA]</scope>
    <source>
        <strain evidence="12">CBS 9802 / IAM 14324 / JCM 22182 / KY 12970</strain>
    </source>
</reference>
<reference evidence="11 12" key="2">
    <citation type="journal article" date="2012" name="Open Biol.">
        <title>Characteristics of nucleosomes and linker DNA regions on the genome of the basidiomycete Mixia osmundae revealed by mono- and dinucleosome mapping.</title>
        <authorList>
            <person name="Nishida H."/>
            <person name="Kondo S."/>
            <person name="Matsumoto T."/>
            <person name="Suzuki Y."/>
            <person name="Yoshikawa H."/>
            <person name="Taylor T.D."/>
            <person name="Sugiyama J."/>
        </authorList>
    </citation>
    <scope>NUCLEOTIDE SEQUENCE [LARGE SCALE GENOMIC DNA]</scope>
    <source>
        <strain evidence="12">CBS 9802 / IAM 14324 / JCM 22182 / KY 12970</strain>
    </source>
</reference>
<evidence type="ECO:0000256" key="4">
    <source>
        <dbReference type="ARBA" id="ARBA00022692"/>
    </source>
</evidence>
<dbReference type="OrthoDB" id="14252at2759"/>
<evidence type="ECO:0000313" key="12">
    <source>
        <dbReference type="Proteomes" id="UP000009131"/>
    </source>
</evidence>
<evidence type="ECO:0000256" key="1">
    <source>
        <dbReference type="ARBA" id="ARBA00004225"/>
    </source>
</evidence>
<dbReference type="InterPro" id="IPR018108">
    <property type="entry name" value="MCP_transmembrane"/>
</dbReference>
<comment type="caution">
    <text evidence="11">The sequence shown here is derived from an EMBL/GenBank/DDBJ whole genome shotgun (WGS) entry which is preliminary data.</text>
</comment>
<dbReference type="PANTHER" id="PTHR45624">
    <property type="entry name" value="MITOCHONDRIAL BASIC AMINO ACIDS TRANSPORTER-RELATED"/>
    <property type="match status" value="1"/>
</dbReference>
<dbReference type="PROSITE" id="PS50920">
    <property type="entry name" value="SOLCAR"/>
    <property type="match status" value="3"/>
</dbReference>
<dbReference type="Proteomes" id="UP000009131">
    <property type="component" value="Unassembled WGS sequence"/>
</dbReference>
<name>G7DWL5_MIXOS</name>
<feature type="repeat" description="Solcar" evidence="9">
    <location>
        <begin position="211"/>
        <end position="307"/>
    </location>
</feature>
<dbReference type="eggNOG" id="KOG0758">
    <property type="taxonomic scope" value="Eukaryota"/>
</dbReference>
<dbReference type="InterPro" id="IPR002067">
    <property type="entry name" value="MCP"/>
</dbReference>
<dbReference type="GO" id="GO:0022857">
    <property type="term" value="F:transmembrane transporter activity"/>
    <property type="evidence" value="ECO:0007669"/>
    <property type="project" value="TreeGrafter"/>
</dbReference>